<feature type="compositionally biased region" description="Gly residues" evidence="6">
    <location>
        <begin position="8"/>
        <end position="19"/>
    </location>
</feature>
<evidence type="ECO:0000256" key="2">
    <source>
        <dbReference type="ARBA" id="ARBA00009399"/>
    </source>
</evidence>
<feature type="region of interest" description="Disordered" evidence="6">
    <location>
        <begin position="1"/>
        <end position="23"/>
    </location>
</feature>
<accession>A0A2Z3Z175</accession>
<comment type="similarity">
    <text evidence="2">Belongs to the GtrA family.</text>
</comment>
<evidence type="ECO:0000256" key="7">
    <source>
        <dbReference type="SAM" id="Phobius"/>
    </source>
</evidence>
<feature type="domain" description="GtrA/DPMS transmembrane" evidence="8">
    <location>
        <begin position="43"/>
        <end position="162"/>
    </location>
</feature>
<evidence type="ECO:0000259" key="8">
    <source>
        <dbReference type="Pfam" id="PF04138"/>
    </source>
</evidence>
<evidence type="ECO:0000256" key="5">
    <source>
        <dbReference type="ARBA" id="ARBA00023136"/>
    </source>
</evidence>
<reference evidence="10" key="1">
    <citation type="submission" date="2017-11" db="EMBL/GenBank/DDBJ databases">
        <title>Otitis media/interna in a cat caused by the recently described species Corynebacterium provencense.</title>
        <authorList>
            <person name="Kittl S."/>
            <person name="Brodard I."/>
            <person name="Rychener L."/>
            <person name="Jores J."/>
            <person name="Roosje P."/>
            <person name="Gobeli Brawand S."/>
        </authorList>
    </citation>
    <scope>NUCLEOTIDE SEQUENCE [LARGE SCALE GENOMIC DNA]</scope>
    <source>
        <strain evidence="10">17KM38</strain>
    </source>
</reference>
<keyword evidence="10" id="KW-1185">Reference proteome</keyword>
<keyword evidence="4 7" id="KW-1133">Transmembrane helix</keyword>
<evidence type="ECO:0000256" key="6">
    <source>
        <dbReference type="SAM" id="MobiDB-lite"/>
    </source>
</evidence>
<evidence type="ECO:0000256" key="1">
    <source>
        <dbReference type="ARBA" id="ARBA00004141"/>
    </source>
</evidence>
<keyword evidence="5 7" id="KW-0472">Membrane</keyword>
<proteinExistence type="inferred from homology"/>
<sequence>MSADLSVGSGGPGGSGDVGTAGKDGKDATGVTVRVPLATQLFRFVCTGVVGAVVDFGSTYLLHLAGLSDGLSKTVGFVLGTLTAYFINRRWTFQADPSTRRFVVTMLSYLVTYVVQLGLYKLCIPWLEDHDFSDFWTRAVSFVIAQGTATVLNFIIQRWVIFRVL</sequence>
<name>A0A2Z3Z175_9CORY</name>
<dbReference type="InterPro" id="IPR007267">
    <property type="entry name" value="GtrA_DPMS_TM"/>
</dbReference>
<evidence type="ECO:0000313" key="10">
    <source>
        <dbReference type="Proteomes" id="UP000247696"/>
    </source>
</evidence>
<evidence type="ECO:0000256" key="3">
    <source>
        <dbReference type="ARBA" id="ARBA00022692"/>
    </source>
</evidence>
<dbReference type="InterPro" id="IPR051401">
    <property type="entry name" value="GtrA_CellWall_Glycosyl"/>
</dbReference>
<dbReference type="EMBL" id="CP024988">
    <property type="protein sequence ID" value="AWT27343.1"/>
    <property type="molecule type" value="Genomic_DNA"/>
</dbReference>
<comment type="subcellular location">
    <subcellularLocation>
        <location evidence="1">Membrane</location>
        <topology evidence="1">Multi-pass membrane protein</topology>
    </subcellularLocation>
</comment>
<feature type="transmembrane region" description="Helical" evidence="7">
    <location>
        <begin position="70"/>
        <end position="87"/>
    </location>
</feature>
<dbReference type="AlphaFoldDB" id="A0A2Z3Z175"/>
<gene>
    <name evidence="9" type="ORF">Csp1_25990</name>
</gene>
<dbReference type="PANTHER" id="PTHR38459:SF6">
    <property type="entry name" value="ARABINOGALACTAN BIOSYNTHESIS RECRUITING PROTEIN RV3789"/>
    <property type="match status" value="1"/>
</dbReference>
<dbReference type="GO" id="GO:0005886">
    <property type="term" value="C:plasma membrane"/>
    <property type="evidence" value="ECO:0007669"/>
    <property type="project" value="TreeGrafter"/>
</dbReference>
<protein>
    <submittedName>
        <fullName evidence="9">Arabinogalactan biosynthesis recruiting protein</fullName>
    </submittedName>
</protein>
<feature type="transmembrane region" description="Helical" evidence="7">
    <location>
        <begin position="139"/>
        <end position="161"/>
    </location>
</feature>
<feature type="transmembrane region" description="Helical" evidence="7">
    <location>
        <begin position="107"/>
        <end position="127"/>
    </location>
</feature>
<dbReference type="PANTHER" id="PTHR38459">
    <property type="entry name" value="PROPHAGE BACTOPRENOL-LINKED GLUCOSE TRANSLOCASE HOMOLOG"/>
    <property type="match status" value="1"/>
</dbReference>
<dbReference type="KEGG" id="cpre:Csp1_25990"/>
<evidence type="ECO:0000256" key="4">
    <source>
        <dbReference type="ARBA" id="ARBA00022989"/>
    </source>
</evidence>
<evidence type="ECO:0000313" key="9">
    <source>
        <dbReference type="EMBL" id="AWT27343.1"/>
    </source>
</evidence>
<dbReference type="Pfam" id="PF04138">
    <property type="entry name" value="GtrA_DPMS_TM"/>
    <property type="match status" value="1"/>
</dbReference>
<keyword evidence="3 7" id="KW-0812">Transmembrane</keyword>
<organism evidence="9 10">
    <name type="scientific">Corynebacterium provencense</name>
    <dbReference type="NCBI Taxonomy" id="1737425"/>
    <lineage>
        <taxon>Bacteria</taxon>
        <taxon>Bacillati</taxon>
        <taxon>Actinomycetota</taxon>
        <taxon>Actinomycetes</taxon>
        <taxon>Mycobacteriales</taxon>
        <taxon>Corynebacteriaceae</taxon>
        <taxon>Corynebacterium</taxon>
    </lineage>
</organism>
<dbReference type="Proteomes" id="UP000247696">
    <property type="component" value="Chromosome"/>
</dbReference>
<dbReference type="RefSeq" id="WP_283949417.1">
    <property type="nucleotide sequence ID" value="NZ_CP024988.1"/>
</dbReference>
<dbReference type="GO" id="GO:0000271">
    <property type="term" value="P:polysaccharide biosynthetic process"/>
    <property type="evidence" value="ECO:0007669"/>
    <property type="project" value="InterPro"/>
</dbReference>
<dbReference type="STRING" id="1737425.GCA_900049755_01084"/>